<sequence>MSSHHIVREKQEPALLIAGLDTFDDELLGQLLEWSPTVICTADTMDKMLSLGIKVDWYVGYKDELPELLDIKVIAPGEDAVTTALTNLSSEGYPSVNIITDELELDKYAKFTGRMDVIIFCGDIKVIAIRSGFSKWKPAGDRLKFLTLPHNFLYTGLTPVKENVYRTTHDGFYSLQFSDKFIFVAEYL</sequence>
<accession>A0A929L1N0</accession>
<comment type="caution">
    <text evidence="1">The sequence shown here is derived from an EMBL/GenBank/DDBJ whole genome shotgun (WGS) entry which is preliminary data.</text>
</comment>
<evidence type="ECO:0000313" key="2">
    <source>
        <dbReference type="Proteomes" id="UP000622475"/>
    </source>
</evidence>
<dbReference type="AlphaFoldDB" id="A0A929L1N0"/>
<evidence type="ECO:0000313" key="1">
    <source>
        <dbReference type="EMBL" id="MBE9661606.1"/>
    </source>
</evidence>
<keyword evidence="2" id="KW-1185">Reference proteome</keyword>
<dbReference type="EMBL" id="JADFFL010000002">
    <property type="protein sequence ID" value="MBE9661606.1"/>
    <property type="molecule type" value="Genomic_DNA"/>
</dbReference>
<reference evidence="1" key="1">
    <citation type="submission" date="2020-10" db="EMBL/GenBank/DDBJ databases">
        <title>Mucilaginibacter mali sp. nov., isolated from rhizosphere soil of apple orchard.</title>
        <authorList>
            <person name="Lee J.-S."/>
            <person name="Kim H.S."/>
            <person name="Kim J.-S."/>
        </authorList>
    </citation>
    <scope>NUCLEOTIDE SEQUENCE</scope>
    <source>
        <strain evidence="1">KCTC 22746</strain>
    </source>
</reference>
<gene>
    <name evidence="1" type="ORF">IRJ16_06895</name>
</gene>
<name>A0A929L1N0_9SPHI</name>
<proteinExistence type="predicted"/>
<protein>
    <submittedName>
        <fullName evidence="1">Thiamine pyrophosphokinase</fullName>
    </submittedName>
</protein>
<dbReference type="Proteomes" id="UP000622475">
    <property type="component" value="Unassembled WGS sequence"/>
</dbReference>
<dbReference type="RefSeq" id="WP_194110790.1">
    <property type="nucleotide sequence ID" value="NZ_JADFFL010000002.1"/>
</dbReference>
<organism evidence="1 2">
    <name type="scientific">Mucilaginibacter myungsuensis</name>
    <dbReference type="NCBI Taxonomy" id="649104"/>
    <lineage>
        <taxon>Bacteria</taxon>
        <taxon>Pseudomonadati</taxon>
        <taxon>Bacteroidota</taxon>
        <taxon>Sphingobacteriia</taxon>
        <taxon>Sphingobacteriales</taxon>
        <taxon>Sphingobacteriaceae</taxon>
        <taxon>Mucilaginibacter</taxon>
    </lineage>
</organism>